<name>A0ABY4C3L4_9MICO</name>
<proteinExistence type="predicted"/>
<sequence>MRFRLEIQGLRTADQIAADLRKLADELSNRYDGTIPPAVDQTPISDRGSWSISHDDT</sequence>
<gene>
    <name evidence="2" type="ORF">MTO99_09465</name>
</gene>
<dbReference type="EMBL" id="CP094528">
    <property type="protein sequence ID" value="UOE45948.1"/>
    <property type="molecule type" value="Genomic_DNA"/>
</dbReference>
<organism evidence="2 3">
    <name type="scientific">Agromyces larvae</name>
    <dbReference type="NCBI Taxonomy" id="2929802"/>
    <lineage>
        <taxon>Bacteria</taxon>
        <taxon>Bacillati</taxon>
        <taxon>Actinomycetota</taxon>
        <taxon>Actinomycetes</taxon>
        <taxon>Micrococcales</taxon>
        <taxon>Microbacteriaceae</taxon>
        <taxon>Agromyces</taxon>
    </lineage>
</organism>
<accession>A0ABY4C3L4</accession>
<evidence type="ECO:0000256" key="1">
    <source>
        <dbReference type="SAM" id="MobiDB-lite"/>
    </source>
</evidence>
<evidence type="ECO:0000313" key="3">
    <source>
        <dbReference type="Proteomes" id="UP000832097"/>
    </source>
</evidence>
<evidence type="ECO:0000313" key="2">
    <source>
        <dbReference type="EMBL" id="UOE45948.1"/>
    </source>
</evidence>
<dbReference type="Proteomes" id="UP000832097">
    <property type="component" value="Chromosome"/>
</dbReference>
<keyword evidence="3" id="KW-1185">Reference proteome</keyword>
<dbReference type="RefSeq" id="WP_243558707.1">
    <property type="nucleotide sequence ID" value="NZ_CP094528.1"/>
</dbReference>
<feature type="compositionally biased region" description="Polar residues" evidence="1">
    <location>
        <begin position="42"/>
        <end position="57"/>
    </location>
</feature>
<feature type="region of interest" description="Disordered" evidence="1">
    <location>
        <begin position="34"/>
        <end position="57"/>
    </location>
</feature>
<protein>
    <submittedName>
        <fullName evidence="2">Uncharacterized protein</fullName>
    </submittedName>
</protein>
<reference evidence="2 3" key="1">
    <citation type="submission" date="2022-03" db="EMBL/GenBank/DDBJ databases">
        <title>Mucilaginibacter sp. isolated from the gut of Protaetia brevitarsis seulensis larvae.</title>
        <authorList>
            <person name="Won M."/>
            <person name="Kim S.-J."/>
            <person name="Kwon S.-W."/>
        </authorList>
    </citation>
    <scope>NUCLEOTIDE SEQUENCE [LARGE SCALE GENOMIC DNA]</scope>
    <source>
        <strain evidence="2 3">CFWR-12</strain>
    </source>
</reference>